<evidence type="ECO:0000256" key="1">
    <source>
        <dbReference type="ARBA" id="ARBA00022679"/>
    </source>
</evidence>
<dbReference type="GO" id="GO:0005524">
    <property type="term" value="F:ATP binding"/>
    <property type="evidence" value="ECO:0007669"/>
    <property type="project" value="UniProtKB-KW"/>
</dbReference>
<dbReference type="GO" id="GO:0004672">
    <property type="term" value="F:protein kinase activity"/>
    <property type="evidence" value="ECO:0007669"/>
    <property type="project" value="InterPro"/>
</dbReference>
<evidence type="ECO:0000256" key="3">
    <source>
        <dbReference type="ARBA" id="ARBA00022777"/>
    </source>
</evidence>
<dbReference type="InterPro" id="IPR008271">
    <property type="entry name" value="Ser/Thr_kinase_AS"/>
</dbReference>
<evidence type="ECO:0000256" key="4">
    <source>
        <dbReference type="ARBA" id="ARBA00022840"/>
    </source>
</evidence>
<dbReference type="SUPFAM" id="SSF56112">
    <property type="entry name" value="Protein kinase-like (PK-like)"/>
    <property type="match status" value="1"/>
</dbReference>
<dbReference type="InterPro" id="IPR000719">
    <property type="entry name" value="Prot_kinase_dom"/>
</dbReference>
<keyword evidence="3 8" id="KW-0418">Kinase</keyword>
<dbReference type="Gene3D" id="1.10.510.10">
    <property type="entry name" value="Transferase(Phosphotransferase) domain 1"/>
    <property type="match status" value="1"/>
</dbReference>
<keyword evidence="6" id="KW-0812">Transmembrane</keyword>
<protein>
    <submittedName>
        <fullName evidence="8">Protein kinase</fullName>
    </submittedName>
</protein>
<feature type="transmembrane region" description="Helical" evidence="6">
    <location>
        <begin position="234"/>
        <end position="254"/>
    </location>
</feature>
<dbReference type="InterPro" id="IPR011009">
    <property type="entry name" value="Kinase-like_dom_sf"/>
</dbReference>
<keyword evidence="6" id="KW-1133">Transmembrane helix</keyword>
<keyword evidence="1" id="KW-0808">Transferase</keyword>
<dbReference type="EMBL" id="QNQU01000049">
    <property type="protein sequence ID" value="RBQ02193.1"/>
    <property type="molecule type" value="Genomic_DNA"/>
</dbReference>
<evidence type="ECO:0000313" key="9">
    <source>
        <dbReference type="Proteomes" id="UP000252081"/>
    </source>
</evidence>
<dbReference type="PROSITE" id="PS50011">
    <property type="entry name" value="PROTEIN_KINASE_DOM"/>
    <property type="match status" value="1"/>
</dbReference>
<keyword evidence="4" id="KW-0067">ATP-binding</keyword>
<name>A0A366KLQ0_9SPHI</name>
<dbReference type="PROSITE" id="PS00108">
    <property type="entry name" value="PROTEIN_KINASE_ST"/>
    <property type="match status" value="1"/>
</dbReference>
<evidence type="ECO:0000259" key="7">
    <source>
        <dbReference type="PROSITE" id="PS50011"/>
    </source>
</evidence>
<gene>
    <name evidence="8" type="ORF">DRW42_27955</name>
</gene>
<dbReference type="GO" id="GO:0005737">
    <property type="term" value="C:cytoplasm"/>
    <property type="evidence" value="ECO:0007669"/>
    <property type="project" value="TreeGrafter"/>
</dbReference>
<comment type="caution">
    <text evidence="8">The sequence shown here is derived from an EMBL/GenBank/DDBJ whole genome shotgun (WGS) entry which is preliminary data.</text>
</comment>
<dbReference type="RefSeq" id="WP_113952159.1">
    <property type="nucleotide sequence ID" value="NZ_QNQU01000049.1"/>
</dbReference>
<dbReference type="Pfam" id="PF00069">
    <property type="entry name" value="Pkinase"/>
    <property type="match status" value="1"/>
</dbReference>
<dbReference type="PANTHER" id="PTHR11042">
    <property type="entry name" value="EUKARYOTIC TRANSLATION INITIATION FACTOR 2-ALPHA KINASE EIF2-ALPHA KINASE -RELATED"/>
    <property type="match status" value="1"/>
</dbReference>
<organism evidence="8 9">
    <name type="scientific">Pedobacter miscanthi</name>
    <dbReference type="NCBI Taxonomy" id="2259170"/>
    <lineage>
        <taxon>Bacteria</taxon>
        <taxon>Pseudomonadati</taxon>
        <taxon>Bacteroidota</taxon>
        <taxon>Sphingobacteriia</taxon>
        <taxon>Sphingobacteriales</taxon>
        <taxon>Sphingobacteriaceae</taxon>
        <taxon>Pedobacter</taxon>
    </lineage>
</organism>
<comment type="similarity">
    <text evidence="5">Belongs to the protein kinase superfamily. Ser/Thr protein kinase family. GCN2 subfamily.</text>
</comment>
<keyword evidence="9" id="KW-1185">Reference proteome</keyword>
<dbReference type="InterPro" id="IPR050339">
    <property type="entry name" value="CC_SR_Kinase"/>
</dbReference>
<dbReference type="OrthoDB" id="9813021at2"/>
<evidence type="ECO:0000256" key="2">
    <source>
        <dbReference type="ARBA" id="ARBA00022741"/>
    </source>
</evidence>
<reference evidence="8 9" key="1">
    <citation type="submission" date="2018-07" db="EMBL/GenBank/DDBJ databases">
        <title>A draft genome of a endophytic bacteria, a new species of Pedobacter.</title>
        <authorList>
            <person name="Zhang Z.D."/>
            <person name="Chen Z.J."/>
        </authorList>
    </citation>
    <scope>NUCLEOTIDE SEQUENCE [LARGE SCALE GENOMIC DNA]</scope>
    <source>
        <strain evidence="8 9">RS10</strain>
    </source>
</reference>
<keyword evidence="2" id="KW-0547">Nucleotide-binding</keyword>
<evidence type="ECO:0000256" key="6">
    <source>
        <dbReference type="SAM" id="Phobius"/>
    </source>
</evidence>
<dbReference type="Proteomes" id="UP000252081">
    <property type="component" value="Unassembled WGS sequence"/>
</dbReference>
<keyword evidence="6" id="KW-0472">Membrane</keyword>
<evidence type="ECO:0000256" key="5">
    <source>
        <dbReference type="ARBA" id="ARBA00037982"/>
    </source>
</evidence>
<proteinExistence type="inferred from homology"/>
<dbReference type="SMART" id="SM00220">
    <property type="entry name" value="S_TKc"/>
    <property type="match status" value="1"/>
</dbReference>
<feature type="domain" description="Protein kinase" evidence="7">
    <location>
        <begin position="9"/>
        <end position="333"/>
    </location>
</feature>
<accession>A0A366KLQ0</accession>
<evidence type="ECO:0000313" key="8">
    <source>
        <dbReference type="EMBL" id="RBQ02193.1"/>
    </source>
</evidence>
<dbReference type="AlphaFoldDB" id="A0A366KLQ0"/>
<sequence length="352" mass="39895">MVINDNAAYALKGRILKGKWEVTERIESKPGSTGGFFSVCYKVSDGENIAFLKAINFVAFFQIFKGRSIMDILAEQTNAFNFEKNLLLRCKSKNLSKVSTILDEGEEFVEGFTINNVPYLIFEMADGDLRSRITFNNEVELAWKLRSLHNVSIGLKQLHSVKIGHQDLKPSNVLLYETGITSKIGDLGRSLCDDIEAPHEELGNFTGDFSYAPPEFLYGFIEPDWNKRIRATDLYLFGSLVSFYFTGINMTALIGKNIDIQFRWDKWGGSFDGVKDYLVDAFYKSIAEVKASISNKNLGDEIATLLSISCYPYPSKRGHPRSISQLGSQYDFERIITKLDVLTRKAELDLWR</sequence>